<gene>
    <name evidence="2" type="ORF">EXIGLDRAFT_705027</name>
</gene>
<feature type="domain" description="BTB" evidence="1">
    <location>
        <begin position="21"/>
        <end position="88"/>
    </location>
</feature>
<proteinExistence type="predicted"/>
<dbReference type="OrthoDB" id="3027208at2759"/>
<dbReference type="PROSITE" id="PS50097">
    <property type="entry name" value="BTB"/>
    <property type="match status" value="1"/>
</dbReference>
<organism evidence="2 3">
    <name type="scientific">Exidia glandulosa HHB12029</name>
    <dbReference type="NCBI Taxonomy" id="1314781"/>
    <lineage>
        <taxon>Eukaryota</taxon>
        <taxon>Fungi</taxon>
        <taxon>Dikarya</taxon>
        <taxon>Basidiomycota</taxon>
        <taxon>Agaricomycotina</taxon>
        <taxon>Agaricomycetes</taxon>
        <taxon>Auriculariales</taxon>
        <taxon>Exidiaceae</taxon>
        <taxon>Exidia</taxon>
    </lineage>
</organism>
<dbReference type="Gene3D" id="3.30.710.10">
    <property type="entry name" value="Potassium Channel Kv1.1, Chain A"/>
    <property type="match status" value="1"/>
</dbReference>
<dbReference type="SMART" id="SM00225">
    <property type="entry name" value="BTB"/>
    <property type="match status" value="1"/>
</dbReference>
<protein>
    <recommendedName>
        <fullName evidence="1">BTB domain-containing protein</fullName>
    </recommendedName>
</protein>
<keyword evidence="3" id="KW-1185">Reference proteome</keyword>
<dbReference type="Pfam" id="PF00651">
    <property type="entry name" value="BTB"/>
    <property type="match status" value="1"/>
</dbReference>
<reference evidence="2 3" key="1">
    <citation type="journal article" date="2016" name="Mol. Biol. Evol.">
        <title>Comparative Genomics of Early-Diverging Mushroom-Forming Fungi Provides Insights into the Origins of Lignocellulose Decay Capabilities.</title>
        <authorList>
            <person name="Nagy L.G."/>
            <person name="Riley R."/>
            <person name="Tritt A."/>
            <person name="Adam C."/>
            <person name="Daum C."/>
            <person name="Floudas D."/>
            <person name="Sun H."/>
            <person name="Yadav J.S."/>
            <person name="Pangilinan J."/>
            <person name="Larsson K.H."/>
            <person name="Matsuura K."/>
            <person name="Barry K."/>
            <person name="Labutti K."/>
            <person name="Kuo R."/>
            <person name="Ohm R.A."/>
            <person name="Bhattacharya S.S."/>
            <person name="Shirouzu T."/>
            <person name="Yoshinaga Y."/>
            <person name="Martin F.M."/>
            <person name="Grigoriev I.V."/>
            <person name="Hibbett D.S."/>
        </authorList>
    </citation>
    <scope>NUCLEOTIDE SEQUENCE [LARGE SCALE GENOMIC DNA]</scope>
    <source>
        <strain evidence="2 3">HHB12029</strain>
    </source>
</reference>
<dbReference type="InterPro" id="IPR000210">
    <property type="entry name" value="BTB/POZ_dom"/>
</dbReference>
<dbReference type="Proteomes" id="UP000077266">
    <property type="component" value="Unassembled WGS sequence"/>
</dbReference>
<dbReference type="InterPro" id="IPR011333">
    <property type="entry name" value="SKP1/BTB/POZ_sf"/>
</dbReference>
<dbReference type="SUPFAM" id="SSF54695">
    <property type="entry name" value="POZ domain"/>
    <property type="match status" value="1"/>
</dbReference>
<accession>A0A165BFZ6</accession>
<sequence length="278" mass="31338">MALVKCAAINEAQRHPTLWFDDGTLVLQAEKTLFNVHRSILCRESEFFKDMCTLNPSNVEQEGTVDRPLFAPNVTGDTFAKLLSMLYSVWGDKELNKLTNVDYAAVLRAAHRYQFQKIQQSVCTVLQDRDLGPRDRLTLGIECDISSWQFPAFCELVYEAIAPMDDAGSLRKVPPSAQAKVLAARMAIVRRRTSLLKTGRGGWGKQHDDFLCAKHMLDLWDEAMLCEEPSVSLKRLGQTLKGARKCQQCSIVGSSVFLSLFSSDDETKLLIDLWKRSM</sequence>
<evidence type="ECO:0000313" key="3">
    <source>
        <dbReference type="Proteomes" id="UP000077266"/>
    </source>
</evidence>
<dbReference type="CDD" id="cd18186">
    <property type="entry name" value="BTB_POZ_ZBTB_KLHL-like"/>
    <property type="match status" value="1"/>
</dbReference>
<evidence type="ECO:0000259" key="1">
    <source>
        <dbReference type="PROSITE" id="PS50097"/>
    </source>
</evidence>
<dbReference type="AlphaFoldDB" id="A0A165BFZ6"/>
<dbReference type="EMBL" id="KV426469">
    <property type="protein sequence ID" value="KZV80565.1"/>
    <property type="molecule type" value="Genomic_DNA"/>
</dbReference>
<dbReference type="InParanoid" id="A0A165BFZ6"/>
<name>A0A165BFZ6_EXIGL</name>
<evidence type="ECO:0000313" key="2">
    <source>
        <dbReference type="EMBL" id="KZV80565.1"/>
    </source>
</evidence>